<feature type="domain" description="Disease resistance protein winged helix" evidence="4">
    <location>
        <begin position="576"/>
        <end position="643"/>
    </location>
</feature>
<keyword evidence="1" id="KW-0677">Repeat</keyword>
<evidence type="ECO:0000313" key="7">
    <source>
        <dbReference type="Proteomes" id="UP000008311"/>
    </source>
</evidence>
<feature type="domain" description="Disease resistance R13L4/SHOC-2-like LRR" evidence="5">
    <location>
        <begin position="721"/>
        <end position="1033"/>
    </location>
</feature>
<dbReference type="InterPro" id="IPR036388">
    <property type="entry name" value="WH-like_DNA-bd_sf"/>
</dbReference>
<evidence type="ECO:0000313" key="6">
    <source>
        <dbReference type="EMBL" id="EEF32894.1"/>
    </source>
</evidence>
<evidence type="ECO:0000259" key="5">
    <source>
        <dbReference type="Pfam" id="PF23598"/>
    </source>
</evidence>
<dbReference type="InterPro" id="IPR055414">
    <property type="entry name" value="LRR_R13L4/SHOC2-like"/>
</dbReference>
<evidence type="ECO:0000256" key="1">
    <source>
        <dbReference type="ARBA" id="ARBA00022737"/>
    </source>
</evidence>
<keyword evidence="2" id="KW-0611">Plant defense</keyword>
<gene>
    <name evidence="6" type="ORF">RCOM_0454760</name>
</gene>
<evidence type="ECO:0000259" key="4">
    <source>
        <dbReference type="Pfam" id="PF23559"/>
    </source>
</evidence>
<dbReference type="Pfam" id="PF23598">
    <property type="entry name" value="LRR_14"/>
    <property type="match status" value="1"/>
</dbReference>
<dbReference type="GO" id="GO:0006952">
    <property type="term" value="P:defense response"/>
    <property type="evidence" value="ECO:0007669"/>
    <property type="project" value="UniProtKB-KW"/>
</dbReference>
<dbReference type="Pfam" id="PF23559">
    <property type="entry name" value="WHD_DRP"/>
    <property type="match status" value="1"/>
</dbReference>
<dbReference type="PANTHER" id="PTHR23155:SF955">
    <property type="entry name" value="AAA+ ATPASE DOMAIN-CONTAINING PROTEIN"/>
    <property type="match status" value="1"/>
</dbReference>
<evidence type="ECO:0000256" key="2">
    <source>
        <dbReference type="ARBA" id="ARBA00022821"/>
    </source>
</evidence>
<name>B9SU15_RICCO</name>
<proteinExistence type="predicted"/>
<dbReference type="InterPro" id="IPR027417">
    <property type="entry name" value="P-loop_NTPase"/>
</dbReference>
<feature type="domain" description="NB-ARC" evidence="3">
    <location>
        <begin position="327"/>
        <end position="494"/>
    </location>
</feature>
<dbReference type="InterPro" id="IPR058922">
    <property type="entry name" value="WHD_DRP"/>
</dbReference>
<protein>
    <submittedName>
        <fullName evidence="6">Uncharacterized protein</fullName>
    </submittedName>
</protein>
<dbReference type="SUPFAM" id="SSF52058">
    <property type="entry name" value="L domain-like"/>
    <property type="match status" value="1"/>
</dbReference>
<dbReference type="InterPro" id="IPR002182">
    <property type="entry name" value="NB-ARC"/>
</dbReference>
<dbReference type="Pfam" id="PF00931">
    <property type="entry name" value="NB-ARC"/>
    <property type="match status" value="1"/>
</dbReference>
<evidence type="ECO:0000259" key="3">
    <source>
        <dbReference type="Pfam" id="PF00931"/>
    </source>
</evidence>
<dbReference type="GO" id="GO:0043531">
    <property type="term" value="F:ADP binding"/>
    <property type="evidence" value="ECO:0007669"/>
    <property type="project" value="InterPro"/>
</dbReference>
<dbReference type="InterPro" id="IPR042197">
    <property type="entry name" value="Apaf_helical"/>
</dbReference>
<dbReference type="PANTHER" id="PTHR23155">
    <property type="entry name" value="DISEASE RESISTANCE PROTEIN RP"/>
    <property type="match status" value="1"/>
</dbReference>
<dbReference type="STRING" id="3988.B9SU15"/>
<dbReference type="Gene3D" id="3.40.50.300">
    <property type="entry name" value="P-loop containing nucleotide triphosphate hydrolases"/>
    <property type="match status" value="1"/>
</dbReference>
<organism evidence="6 7">
    <name type="scientific">Ricinus communis</name>
    <name type="common">Castor bean</name>
    <dbReference type="NCBI Taxonomy" id="3988"/>
    <lineage>
        <taxon>Eukaryota</taxon>
        <taxon>Viridiplantae</taxon>
        <taxon>Streptophyta</taxon>
        <taxon>Embryophyta</taxon>
        <taxon>Tracheophyta</taxon>
        <taxon>Spermatophyta</taxon>
        <taxon>Magnoliopsida</taxon>
        <taxon>eudicotyledons</taxon>
        <taxon>Gunneridae</taxon>
        <taxon>Pentapetalae</taxon>
        <taxon>rosids</taxon>
        <taxon>fabids</taxon>
        <taxon>Malpighiales</taxon>
        <taxon>Euphorbiaceae</taxon>
        <taxon>Acalyphoideae</taxon>
        <taxon>Acalypheae</taxon>
        <taxon>Ricinus</taxon>
    </lineage>
</organism>
<accession>B9SU15</accession>
<dbReference type="AlphaFoldDB" id="B9SU15"/>
<reference evidence="7" key="1">
    <citation type="journal article" date="2010" name="Nat. Biotechnol.">
        <title>Draft genome sequence of the oilseed species Ricinus communis.</title>
        <authorList>
            <person name="Chan A.P."/>
            <person name="Crabtree J."/>
            <person name="Zhao Q."/>
            <person name="Lorenzi H."/>
            <person name="Orvis J."/>
            <person name="Puiu D."/>
            <person name="Melake-Berhan A."/>
            <person name="Jones K.M."/>
            <person name="Redman J."/>
            <person name="Chen G."/>
            <person name="Cahoon E.B."/>
            <person name="Gedil M."/>
            <person name="Stanke M."/>
            <person name="Haas B.J."/>
            <person name="Wortman J.R."/>
            <person name="Fraser-Liggett C.M."/>
            <person name="Ravel J."/>
            <person name="Rabinowicz P.D."/>
        </authorList>
    </citation>
    <scope>NUCLEOTIDE SEQUENCE [LARGE SCALE GENOMIC DNA]</scope>
    <source>
        <strain evidence="7">cv. Hale</strain>
    </source>
</reference>
<dbReference type="InterPro" id="IPR044974">
    <property type="entry name" value="Disease_R_plants"/>
</dbReference>
<keyword evidence="7" id="KW-1185">Reference proteome</keyword>
<dbReference type="Gene3D" id="1.10.8.430">
    <property type="entry name" value="Helical domain of apoptotic protease-activating factors"/>
    <property type="match status" value="1"/>
</dbReference>
<dbReference type="Gene3D" id="1.10.10.10">
    <property type="entry name" value="Winged helix-like DNA-binding domain superfamily/Winged helix DNA-binding domain"/>
    <property type="match status" value="1"/>
</dbReference>
<dbReference type="InParanoid" id="B9SU15"/>
<dbReference type="EMBL" id="EQ974138">
    <property type="protein sequence ID" value="EEF32894.1"/>
    <property type="molecule type" value="Genomic_DNA"/>
</dbReference>
<dbReference type="InterPro" id="IPR032675">
    <property type="entry name" value="LRR_dom_sf"/>
</dbReference>
<dbReference type="Gene3D" id="3.80.10.10">
    <property type="entry name" value="Ribonuclease Inhibitor"/>
    <property type="match status" value="1"/>
</dbReference>
<dbReference type="eggNOG" id="KOG4658">
    <property type="taxonomic scope" value="Eukaryota"/>
</dbReference>
<dbReference type="PRINTS" id="PR00364">
    <property type="entry name" value="DISEASERSIST"/>
</dbReference>
<dbReference type="SUPFAM" id="SSF52540">
    <property type="entry name" value="P-loop containing nucleoside triphosphate hydrolases"/>
    <property type="match status" value="1"/>
</dbReference>
<dbReference type="Proteomes" id="UP000008311">
    <property type="component" value="Unassembled WGS sequence"/>
</dbReference>
<dbReference type="GO" id="GO:0051707">
    <property type="term" value="P:response to other organism"/>
    <property type="evidence" value="ECO:0007669"/>
    <property type="project" value="UniProtKB-ARBA"/>
</dbReference>
<sequence length="1064" mass="121773">MRSIRSKKKKEITEIPSEVEAKDIVLAILGKISNLLIQEYSDSLLAVEDQLQLIERSLRLLAEESSRVPDQRKLREIIYDIEDVIDELIIRSRPGKKGDSYVRYALALADLREHFFYVLALLDLIDHYKLRKKLEQLNVDIRDISSFLYCSGSWENSFCLYQLDTGSTIISPVINKFESLATQNQLRPTLRRAARWLRDEFKCLCDFLKTVESRGLTEEGTVWMEELCDVSRSVENSVGLFLETKQNDRGSSIKKLVWDPLNFISQHRLARYMSFIKKKILDISSRRYKAIPVQSPRSFRFPPCGVYGCQSKTIPCSARQLDVISFEEDVDAITAQLLKDDPRCLTISIVGVGGIGKTRLANLIYESQTIADHFPHRFWVSGASREEVIGTILGIKGSDLYFNYEETKKSYEDRLRRMVNAFFMDKKSLIVADASYVEDFWKIMGFAFKDISNGTRIIFTSGYQICAPPVTETNFTYRLHLRSHDESWALFNHILKANIPPKLQTLKARIIRQCGGFPKVIVKLGELLSQRDASLEEWSSALDQLNQDEEPWSEVLKEINKSLPLYLRRCLFYFGLFPAGYKIPARRLIALWVAEGLGRQQIDEKSSEFIAEMCLKELINYDMVQVTEKNINGKIKTCCLPDALRLNWFLKAKEANFLQGHSSSNTCVSRRLALNQNDFVSGNNANSLNSCYKHVVSIMSFDTRSESGAGENIGNFLDKFISRNCFLFLWVLDLENVYKPRLPKAVGRLNRLRYLGLRSTYLGILPEFIDKLLNLQTLDLKRAHVGTLPGTIWKMQKLRHLFLDESFRSMFIPRQEDSSLVELQTLWGLFLDEDSPVRNGLDTLSGITKLGLICKMSGPSRKTAMSSQLNAVANWVQNLKLQSLRLKSFDDSNQPSELYLNSLSGHVDLTSIYLVGKFMNRNLLSELPNNLIELTLSASGLAEDPMQTLDKLPNLRIVILLLGSFTEKKYLCSFGGFPKLEVLKFKKLVQLEEWKVEEGALPSLKDLEIESCTNLKMLPDGLQHVRTLRKLKLTNLPMISSRIKNNQGEDWNKIAHVRCICIQN</sequence>